<sequence length="254" mass="25646">MHSFFIILLAVLSLTTALTTSRRARQCGAQVGLNCSGNIHGPCCSSHGYCGSSSAYCGAGCQSGFGSCDVAETASNVSTDGRCGGPSRLTCLGSTFGSCCSPHGRCGSSTAHCGTGCNSEFGTCRLASLAVVSSSTVTTSSVPAPSAPAPSASMKVSEDTRCGPKFGGQTCQGSEWGPCCSTWSYCGRTRDHCETGCQAGFGIRFPDPSTTLLVSALSSSMESSTSSLSQSTLSGPSTLLSVISSTWTSSDQAS</sequence>
<comment type="caution">
    <text evidence="8">Lacks conserved residue(s) required for the propagation of feature annotation.</text>
</comment>
<dbReference type="PANTHER" id="PTHR46471">
    <property type="entry name" value="CHITIN DEACETYLASE"/>
    <property type="match status" value="1"/>
</dbReference>
<keyword evidence="3" id="KW-0479">Metal-binding</keyword>
<evidence type="ECO:0000256" key="2">
    <source>
        <dbReference type="ARBA" id="ARBA00022669"/>
    </source>
</evidence>
<evidence type="ECO:0000313" key="11">
    <source>
        <dbReference type="EMBL" id="KAF2728526.1"/>
    </source>
</evidence>
<keyword evidence="2 8" id="KW-0147">Chitin-binding</keyword>
<dbReference type="PANTHER" id="PTHR46471:SF2">
    <property type="entry name" value="CHITIN DEACETYLASE-RELATED"/>
    <property type="match status" value="1"/>
</dbReference>
<dbReference type="Gene3D" id="3.30.60.10">
    <property type="entry name" value="Endochitinase-like"/>
    <property type="match status" value="3"/>
</dbReference>
<dbReference type="EMBL" id="ML996276">
    <property type="protein sequence ID" value="KAF2728526.1"/>
    <property type="molecule type" value="Genomic_DNA"/>
</dbReference>
<reference evidence="11" key="1">
    <citation type="journal article" date="2020" name="Stud. Mycol.">
        <title>101 Dothideomycetes genomes: a test case for predicting lifestyles and emergence of pathogens.</title>
        <authorList>
            <person name="Haridas S."/>
            <person name="Albert R."/>
            <person name="Binder M."/>
            <person name="Bloem J."/>
            <person name="Labutti K."/>
            <person name="Salamov A."/>
            <person name="Andreopoulos B."/>
            <person name="Baker S."/>
            <person name="Barry K."/>
            <person name="Bills G."/>
            <person name="Bluhm B."/>
            <person name="Cannon C."/>
            <person name="Castanera R."/>
            <person name="Culley D."/>
            <person name="Daum C."/>
            <person name="Ezra D."/>
            <person name="Gonzalez J."/>
            <person name="Henrissat B."/>
            <person name="Kuo A."/>
            <person name="Liang C."/>
            <person name="Lipzen A."/>
            <person name="Lutzoni F."/>
            <person name="Magnuson J."/>
            <person name="Mondo S."/>
            <person name="Nolan M."/>
            <person name="Ohm R."/>
            <person name="Pangilinan J."/>
            <person name="Park H.-J."/>
            <person name="Ramirez L."/>
            <person name="Alfaro M."/>
            <person name="Sun H."/>
            <person name="Tritt A."/>
            <person name="Yoshinaga Y."/>
            <person name="Zwiers L.-H."/>
            <person name="Turgeon B."/>
            <person name="Goodwin S."/>
            <person name="Spatafora J."/>
            <person name="Crous P."/>
            <person name="Grigoriev I."/>
        </authorList>
    </citation>
    <scope>NUCLEOTIDE SEQUENCE</scope>
    <source>
        <strain evidence="11">CBS 125425</strain>
    </source>
</reference>
<name>A0A9P4QPC3_9PLEO</name>
<accession>A0A9P4QPC3</accession>
<evidence type="ECO:0000256" key="7">
    <source>
        <dbReference type="ARBA" id="ARBA00023285"/>
    </source>
</evidence>
<dbReference type="SMART" id="SM00270">
    <property type="entry name" value="ChtBD1"/>
    <property type="match status" value="3"/>
</dbReference>
<keyword evidence="8" id="KW-1015">Disulfide bond</keyword>
<keyword evidence="5" id="KW-0378">Hydrolase</keyword>
<keyword evidence="6" id="KW-0119">Carbohydrate metabolism</keyword>
<comment type="cofactor">
    <cofactor evidence="1">
        <name>Co(2+)</name>
        <dbReference type="ChEBI" id="CHEBI:48828"/>
    </cofactor>
</comment>
<dbReference type="Proteomes" id="UP000799444">
    <property type="component" value="Unassembled WGS sequence"/>
</dbReference>
<dbReference type="GO" id="GO:0016787">
    <property type="term" value="F:hydrolase activity"/>
    <property type="evidence" value="ECO:0007669"/>
    <property type="project" value="UniProtKB-KW"/>
</dbReference>
<dbReference type="Pfam" id="PF00187">
    <property type="entry name" value="Chitin_bind_1"/>
    <property type="match status" value="1"/>
</dbReference>
<feature type="domain" description="Chitin-binding type-1" evidence="10">
    <location>
        <begin position="24"/>
        <end position="70"/>
    </location>
</feature>
<dbReference type="InterPro" id="IPR036861">
    <property type="entry name" value="Endochitinase-like_sf"/>
</dbReference>
<feature type="domain" description="Chitin-binding type-1" evidence="10">
    <location>
        <begin position="80"/>
        <end position="126"/>
    </location>
</feature>
<comment type="caution">
    <text evidence="11">The sequence shown here is derived from an EMBL/GenBank/DDBJ whole genome shotgun (WGS) entry which is preliminary data.</text>
</comment>
<dbReference type="GO" id="GO:0046872">
    <property type="term" value="F:metal ion binding"/>
    <property type="evidence" value="ECO:0007669"/>
    <property type="project" value="UniProtKB-KW"/>
</dbReference>
<proteinExistence type="predicted"/>
<evidence type="ECO:0000256" key="5">
    <source>
        <dbReference type="ARBA" id="ARBA00022801"/>
    </source>
</evidence>
<dbReference type="GO" id="GO:0008061">
    <property type="term" value="F:chitin binding"/>
    <property type="evidence" value="ECO:0007669"/>
    <property type="project" value="UniProtKB-UniRule"/>
</dbReference>
<evidence type="ECO:0000256" key="6">
    <source>
        <dbReference type="ARBA" id="ARBA00023277"/>
    </source>
</evidence>
<feature type="chain" id="PRO_5040457485" description="Chitin-binding type-1 domain-containing protein" evidence="9">
    <location>
        <begin position="18"/>
        <end position="254"/>
    </location>
</feature>
<feature type="disulfide bond" evidence="8">
    <location>
        <begin position="43"/>
        <end position="57"/>
    </location>
</feature>
<feature type="domain" description="Chitin-binding type-1" evidence="10">
    <location>
        <begin position="159"/>
        <end position="200"/>
    </location>
</feature>
<keyword evidence="4 9" id="KW-0732">Signal</keyword>
<evidence type="ECO:0000256" key="8">
    <source>
        <dbReference type="PROSITE-ProRule" id="PRU00261"/>
    </source>
</evidence>
<dbReference type="AlphaFoldDB" id="A0A9P4QPC3"/>
<dbReference type="PROSITE" id="PS50941">
    <property type="entry name" value="CHIT_BIND_I_2"/>
    <property type="match status" value="3"/>
</dbReference>
<keyword evidence="12" id="KW-1185">Reference proteome</keyword>
<evidence type="ECO:0000256" key="3">
    <source>
        <dbReference type="ARBA" id="ARBA00022723"/>
    </source>
</evidence>
<evidence type="ECO:0000256" key="1">
    <source>
        <dbReference type="ARBA" id="ARBA00001941"/>
    </source>
</evidence>
<protein>
    <recommendedName>
        <fullName evidence="10">Chitin-binding type-1 domain-containing protein</fullName>
    </recommendedName>
</protein>
<keyword evidence="7" id="KW-0170">Cobalt</keyword>
<feature type="disulfide bond" evidence="8">
    <location>
        <begin position="179"/>
        <end position="193"/>
    </location>
</feature>
<dbReference type="SUPFAM" id="SSF57016">
    <property type="entry name" value="Plant lectins/antimicrobial peptides"/>
    <property type="match status" value="3"/>
</dbReference>
<evidence type="ECO:0000256" key="4">
    <source>
        <dbReference type="ARBA" id="ARBA00022729"/>
    </source>
</evidence>
<feature type="disulfide bond" evidence="8">
    <location>
        <begin position="99"/>
        <end position="113"/>
    </location>
</feature>
<feature type="signal peptide" evidence="9">
    <location>
        <begin position="1"/>
        <end position="17"/>
    </location>
</feature>
<gene>
    <name evidence="11" type="ORF">EJ04DRAFT_449134</name>
</gene>
<dbReference type="InterPro" id="IPR001002">
    <property type="entry name" value="Chitin-bd_1"/>
</dbReference>
<organism evidence="11 12">
    <name type="scientific">Polyplosphaeria fusca</name>
    <dbReference type="NCBI Taxonomy" id="682080"/>
    <lineage>
        <taxon>Eukaryota</taxon>
        <taxon>Fungi</taxon>
        <taxon>Dikarya</taxon>
        <taxon>Ascomycota</taxon>
        <taxon>Pezizomycotina</taxon>
        <taxon>Dothideomycetes</taxon>
        <taxon>Pleosporomycetidae</taxon>
        <taxon>Pleosporales</taxon>
        <taxon>Tetraplosphaeriaceae</taxon>
        <taxon>Polyplosphaeria</taxon>
    </lineage>
</organism>
<evidence type="ECO:0000313" key="12">
    <source>
        <dbReference type="Proteomes" id="UP000799444"/>
    </source>
</evidence>
<evidence type="ECO:0000259" key="10">
    <source>
        <dbReference type="PROSITE" id="PS50941"/>
    </source>
</evidence>
<dbReference type="CDD" id="cd11618">
    <property type="entry name" value="ChtBD1_1"/>
    <property type="match status" value="2"/>
</dbReference>
<dbReference type="OrthoDB" id="5985073at2759"/>
<evidence type="ECO:0000256" key="9">
    <source>
        <dbReference type="SAM" id="SignalP"/>
    </source>
</evidence>